<dbReference type="Proteomes" id="UP001213000">
    <property type="component" value="Unassembled WGS sequence"/>
</dbReference>
<organism evidence="3 4">
    <name type="scientific">Leucocoprinus birnbaumii</name>
    <dbReference type="NCBI Taxonomy" id="56174"/>
    <lineage>
        <taxon>Eukaryota</taxon>
        <taxon>Fungi</taxon>
        <taxon>Dikarya</taxon>
        <taxon>Basidiomycota</taxon>
        <taxon>Agaricomycotina</taxon>
        <taxon>Agaricomycetes</taxon>
        <taxon>Agaricomycetidae</taxon>
        <taxon>Agaricales</taxon>
        <taxon>Agaricineae</taxon>
        <taxon>Agaricaceae</taxon>
        <taxon>Leucocoprinus</taxon>
    </lineage>
</organism>
<reference evidence="3" key="1">
    <citation type="submission" date="2022-07" db="EMBL/GenBank/DDBJ databases">
        <title>Genome Sequence of Leucocoprinus birnbaumii.</title>
        <authorList>
            <person name="Buettner E."/>
        </authorList>
    </citation>
    <scope>NUCLEOTIDE SEQUENCE</scope>
    <source>
        <strain evidence="3">VT141</strain>
    </source>
</reference>
<comment type="caution">
    <text evidence="3">The sequence shown here is derived from an EMBL/GenBank/DDBJ whole genome shotgun (WGS) entry which is preliminary data.</text>
</comment>
<keyword evidence="4" id="KW-1185">Reference proteome</keyword>
<gene>
    <name evidence="3" type="ORF">NP233_g8476</name>
</gene>
<dbReference type="AlphaFoldDB" id="A0AAD5VQV4"/>
<sequence length="309" mass="34272">MNFVMEEFKVNYHALTNAYHGPTNSAETYSIISKDDTTLLPMNFPGVHAEYFQPGESQGYADIKNDGTACLLDLPRYDPVQAASCYATQIDALVPTLGYAPILSAGSEPGNPIPLQPHDYAAVPSPRLSSIPLLQTAIFAPSEQYAEPSSQTVRSGSGSQPSIYPQDHNLCNASLDHSRSYPPPTFHHTPVSAPTTDFAGLDNSTSPDERTSATITAHEKRRQYLECLEQYVLFLHQHCEQNGIQPGPIERIAYYRGLNNNSMQMLLVHALQNAEQMRERLHREEQRFELLSKAVQSLADDSEELTHAV</sequence>
<evidence type="ECO:0000313" key="4">
    <source>
        <dbReference type="Proteomes" id="UP001213000"/>
    </source>
</evidence>
<feature type="coiled-coil region" evidence="1">
    <location>
        <begin position="267"/>
        <end position="294"/>
    </location>
</feature>
<dbReference type="EMBL" id="JANIEX010000688">
    <property type="protein sequence ID" value="KAJ3564154.1"/>
    <property type="molecule type" value="Genomic_DNA"/>
</dbReference>
<protein>
    <submittedName>
        <fullName evidence="3">Uncharacterized protein</fullName>
    </submittedName>
</protein>
<feature type="region of interest" description="Disordered" evidence="2">
    <location>
        <begin position="145"/>
        <end position="214"/>
    </location>
</feature>
<evidence type="ECO:0000256" key="2">
    <source>
        <dbReference type="SAM" id="MobiDB-lite"/>
    </source>
</evidence>
<evidence type="ECO:0000256" key="1">
    <source>
        <dbReference type="SAM" id="Coils"/>
    </source>
</evidence>
<accession>A0AAD5VQV4</accession>
<proteinExistence type="predicted"/>
<name>A0AAD5VQV4_9AGAR</name>
<feature type="compositionally biased region" description="Polar residues" evidence="2">
    <location>
        <begin position="147"/>
        <end position="163"/>
    </location>
</feature>
<keyword evidence="1" id="KW-0175">Coiled coil</keyword>
<evidence type="ECO:0000313" key="3">
    <source>
        <dbReference type="EMBL" id="KAJ3564154.1"/>
    </source>
</evidence>